<protein>
    <recommendedName>
        <fullName evidence="3">DUF4296 domain-containing protein</fullName>
    </recommendedName>
</protein>
<accession>A0ABV5F6K4</accession>
<evidence type="ECO:0000313" key="2">
    <source>
        <dbReference type="Proteomes" id="UP001589605"/>
    </source>
</evidence>
<dbReference type="RefSeq" id="WP_382384754.1">
    <property type="nucleotide sequence ID" value="NZ_JBHMEZ010000032.1"/>
</dbReference>
<reference evidence="1 2" key="1">
    <citation type="submission" date="2024-09" db="EMBL/GenBank/DDBJ databases">
        <authorList>
            <person name="Sun Q."/>
            <person name="Mori K."/>
        </authorList>
    </citation>
    <scope>NUCLEOTIDE SEQUENCE [LARGE SCALE GENOMIC DNA]</scope>
    <source>
        <strain evidence="1 2">CECT 8286</strain>
    </source>
</reference>
<evidence type="ECO:0008006" key="3">
    <source>
        <dbReference type="Google" id="ProtNLM"/>
    </source>
</evidence>
<gene>
    <name evidence="1" type="ORF">ACFFVB_18435</name>
</gene>
<proteinExistence type="predicted"/>
<keyword evidence="2" id="KW-1185">Reference proteome</keyword>
<name>A0ABV5F6K4_9FLAO</name>
<organism evidence="1 2">
    <name type="scientific">Formosa undariae</name>
    <dbReference type="NCBI Taxonomy" id="1325436"/>
    <lineage>
        <taxon>Bacteria</taxon>
        <taxon>Pseudomonadati</taxon>
        <taxon>Bacteroidota</taxon>
        <taxon>Flavobacteriia</taxon>
        <taxon>Flavobacteriales</taxon>
        <taxon>Flavobacteriaceae</taxon>
        <taxon>Formosa</taxon>
    </lineage>
</organism>
<sequence>MALKLKDITLSHVYEYVNTGKIEDESANTDPAIVEYLDLLDKCRSMHLRIDEFGHKDAIVAHLMKVEKLSRYLASNIYNDAMEYFYADKQISSDAWRNIIAQYMQKNYLLAIQLAKDPKDIGTANKILIDMAKTLRLDQPDPVEVDQKAYTQPFKMYSVDAKFLGIPEINRTDLKNLIDGLPEISEREKLRLHQEANTLPVKLFLDEHEDPRKS</sequence>
<evidence type="ECO:0000313" key="1">
    <source>
        <dbReference type="EMBL" id="MFB9055065.1"/>
    </source>
</evidence>
<comment type="caution">
    <text evidence="1">The sequence shown here is derived from an EMBL/GenBank/DDBJ whole genome shotgun (WGS) entry which is preliminary data.</text>
</comment>
<dbReference type="EMBL" id="JBHMEZ010000032">
    <property type="protein sequence ID" value="MFB9055065.1"/>
    <property type="molecule type" value="Genomic_DNA"/>
</dbReference>
<dbReference type="Proteomes" id="UP001589605">
    <property type="component" value="Unassembled WGS sequence"/>
</dbReference>